<dbReference type="RefSeq" id="WP_094550177.1">
    <property type="nucleotide sequence ID" value="NZ_MQWB01000001.1"/>
</dbReference>
<evidence type="ECO:0000256" key="1">
    <source>
        <dbReference type="SAM" id="Phobius"/>
    </source>
</evidence>
<reference evidence="3 4" key="1">
    <citation type="submission" date="2016-11" db="EMBL/GenBank/DDBJ databases">
        <title>Study of marine rhodopsin-containing bacteria.</title>
        <authorList>
            <person name="Yoshizawa S."/>
            <person name="Kumagai Y."/>
            <person name="Kogure K."/>
        </authorList>
    </citation>
    <scope>NUCLEOTIDE SEQUENCE [LARGE SCALE GENOMIC DNA]</scope>
    <source>
        <strain evidence="3 4">SG-29</strain>
    </source>
</reference>
<keyword evidence="1" id="KW-0812">Transmembrane</keyword>
<feature type="chain" id="PRO_5012989116" evidence="2">
    <location>
        <begin position="23"/>
        <end position="126"/>
    </location>
</feature>
<organism evidence="3 4">
    <name type="scientific">Rubricoccus marinus</name>
    <dbReference type="NCBI Taxonomy" id="716817"/>
    <lineage>
        <taxon>Bacteria</taxon>
        <taxon>Pseudomonadati</taxon>
        <taxon>Rhodothermota</taxon>
        <taxon>Rhodothermia</taxon>
        <taxon>Rhodothermales</taxon>
        <taxon>Rubricoccaceae</taxon>
        <taxon>Rubricoccus</taxon>
    </lineage>
</organism>
<dbReference type="Proteomes" id="UP000216446">
    <property type="component" value="Unassembled WGS sequence"/>
</dbReference>
<accession>A0A259U298</accession>
<evidence type="ECO:0000256" key="2">
    <source>
        <dbReference type="SAM" id="SignalP"/>
    </source>
</evidence>
<comment type="caution">
    <text evidence="3">The sequence shown here is derived from an EMBL/GenBank/DDBJ whole genome shotgun (WGS) entry which is preliminary data.</text>
</comment>
<feature type="transmembrane region" description="Helical" evidence="1">
    <location>
        <begin position="32"/>
        <end position="51"/>
    </location>
</feature>
<feature type="transmembrane region" description="Helical" evidence="1">
    <location>
        <begin position="92"/>
        <end position="114"/>
    </location>
</feature>
<dbReference type="AlphaFoldDB" id="A0A259U298"/>
<sequence>MMRPRRWLLFSALALLPSAAHASDFSGVVTIVFGIPGLLVATVAASAFLLVEPSRVQKASAAALFLPVLAAAAWVFVGDTARMMRRGLPDDLLISAGYVLLLLVLAALVARILLRPLAPEARGRTE</sequence>
<dbReference type="InParanoid" id="A0A259U298"/>
<keyword evidence="2" id="KW-0732">Signal</keyword>
<gene>
    <name evidence="3" type="ORF">BSZ36_14525</name>
</gene>
<name>A0A259U298_9BACT</name>
<dbReference type="EMBL" id="MQWB01000001">
    <property type="protein sequence ID" value="OZC04091.1"/>
    <property type="molecule type" value="Genomic_DNA"/>
</dbReference>
<proteinExistence type="predicted"/>
<evidence type="ECO:0000313" key="3">
    <source>
        <dbReference type="EMBL" id="OZC04091.1"/>
    </source>
</evidence>
<keyword evidence="1" id="KW-1133">Transmembrane helix</keyword>
<protein>
    <submittedName>
        <fullName evidence="3">Uncharacterized protein</fullName>
    </submittedName>
</protein>
<evidence type="ECO:0000313" key="4">
    <source>
        <dbReference type="Proteomes" id="UP000216446"/>
    </source>
</evidence>
<keyword evidence="4" id="KW-1185">Reference proteome</keyword>
<feature type="signal peptide" evidence="2">
    <location>
        <begin position="1"/>
        <end position="22"/>
    </location>
</feature>
<keyword evidence="1" id="KW-0472">Membrane</keyword>
<feature type="transmembrane region" description="Helical" evidence="1">
    <location>
        <begin position="58"/>
        <end position="77"/>
    </location>
</feature>